<dbReference type="Proteomes" id="UP001385951">
    <property type="component" value="Unassembled WGS sequence"/>
</dbReference>
<feature type="region of interest" description="Disordered" evidence="1">
    <location>
        <begin position="305"/>
        <end position="348"/>
    </location>
</feature>
<evidence type="ECO:0000313" key="2">
    <source>
        <dbReference type="EMBL" id="KAK7676691.1"/>
    </source>
</evidence>
<gene>
    <name evidence="2" type="ORF">QCA50_020323</name>
</gene>
<proteinExistence type="predicted"/>
<evidence type="ECO:0000313" key="3">
    <source>
        <dbReference type="Proteomes" id="UP001385951"/>
    </source>
</evidence>
<sequence length="870" mass="100912">MSGNALPAVALRFPETFWTEHCVMVSNVERCAELPAGNGLELREDEPFHISLLTRRVWAQDNFWYLSFLPRYPSLARDPLFRHLGMSFDKIPIEETDDGQFTLKPAVSDAWLQLQYYMVATYDVLRAKFLTLAPLRTRLPPYPQSTNFHGTHATELAARRAAHRTRRIFLAWQCLIACAIAASNRGEKVEPPAWFRALSDSEVPFPPFWLDRIGKSPILMNFTPDTPRRGMVVNMYEEWGFWSLLDVFHEACIPMWLCFPHGETIKYKLAKDLYPTSAALCTAKKKFTQGKVEVDNTDDVRDYRSLRSPLSQVDNTNRDHKRLDSNKVPREPSRSDRKEDNTLPVGHKRVHTHHDALSEFFRRRKAQNDRRDLFMYSDKELDMMRAQGKVLQSTSQVYEWETIDVFPWFVRKKVAEWDQRRVWESYTANQRVYDEFDDEWDCFSDFAPIESVSCTIVGCRDTTHDHEDRHDDDEVEEGELPELGRPNPNHKSLTTNEGEWLELSFTSAQMESFLDVLKYRYGIKIPNVIDAPQVMLEPTPLLLLEALRAMVQEEVLKIPDWKSEPVVKSILQFYTATKADTRVPVHLSDCHLEDVDFLRLHNVWGFSITAFTKNDSKTRLYGIQTVNTRMVGWMIAVDSRIAIREILRRGWGPANAQIARPLLERGMSLYMLSSSAPVPRPWCLPSLYETPYRREGYTFSVADYRAYIERRIELFKDKSIATAALRHGGIIWRLAMESNVDIDAVVVAAAEDRAFTWQTVKAGNTVLEYHTLSDEVLDVIVGMYKVYTGKGEQTADISWWPKAIAWNVSGFNCGQWTFQCEEWFRRRRDLIVSGSASPRKRKEWQSALRLRMNATRALTKKMECEFTQDN</sequence>
<organism evidence="2 3">
    <name type="scientific">Cerrena zonata</name>
    <dbReference type="NCBI Taxonomy" id="2478898"/>
    <lineage>
        <taxon>Eukaryota</taxon>
        <taxon>Fungi</taxon>
        <taxon>Dikarya</taxon>
        <taxon>Basidiomycota</taxon>
        <taxon>Agaricomycotina</taxon>
        <taxon>Agaricomycetes</taxon>
        <taxon>Polyporales</taxon>
        <taxon>Cerrenaceae</taxon>
        <taxon>Cerrena</taxon>
    </lineage>
</organism>
<reference evidence="2 3" key="1">
    <citation type="submission" date="2022-09" db="EMBL/GenBank/DDBJ databases">
        <authorList>
            <person name="Palmer J.M."/>
        </authorList>
    </citation>
    <scope>NUCLEOTIDE SEQUENCE [LARGE SCALE GENOMIC DNA]</scope>
    <source>
        <strain evidence="2 3">DSM 7382</strain>
    </source>
</reference>
<dbReference type="EMBL" id="JASBNA010000107">
    <property type="protein sequence ID" value="KAK7676691.1"/>
    <property type="molecule type" value="Genomic_DNA"/>
</dbReference>
<keyword evidence="3" id="KW-1185">Reference proteome</keyword>
<feature type="compositionally biased region" description="Acidic residues" evidence="1">
    <location>
        <begin position="470"/>
        <end position="480"/>
    </location>
</feature>
<dbReference type="AlphaFoldDB" id="A0AAW0F9B0"/>
<feature type="compositionally biased region" description="Basic and acidic residues" evidence="1">
    <location>
        <begin position="316"/>
        <end position="341"/>
    </location>
</feature>
<comment type="caution">
    <text evidence="2">The sequence shown here is derived from an EMBL/GenBank/DDBJ whole genome shotgun (WGS) entry which is preliminary data.</text>
</comment>
<protein>
    <submittedName>
        <fullName evidence="2">Uncharacterized protein</fullName>
    </submittedName>
</protein>
<name>A0AAW0F9B0_9APHY</name>
<feature type="region of interest" description="Disordered" evidence="1">
    <location>
        <begin position="463"/>
        <end position="492"/>
    </location>
</feature>
<evidence type="ECO:0000256" key="1">
    <source>
        <dbReference type="SAM" id="MobiDB-lite"/>
    </source>
</evidence>
<accession>A0AAW0F9B0</accession>